<reference evidence="3" key="1">
    <citation type="journal article" date="2019" name="Nat. Commun.">
        <title>The genome of broomcorn millet.</title>
        <authorList>
            <person name="Zou C."/>
            <person name="Miki D."/>
            <person name="Li D."/>
            <person name="Tang Q."/>
            <person name="Xiao L."/>
            <person name="Rajput S."/>
            <person name="Deng P."/>
            <person name="Jia W."/>
            <person name="Huang R."/>
            <person name="Zhang M."/>
            <person name="Sun Y."/>
            <person name="Hu J."/>
            <person name="Fu X."/>
            <person name="Schnable P.S."/>
            <person name="Li F."/>
            <person name="Zhang H."/>
            <person name="Feng B."/>
            <person name="Zhu X."/>
            <person name="Liu R."/>
            <person name="Schnable J.C."/>
            <person name="Zhu J.-K."/>
            <person name="Zhang H."/>
        </authorList>
    </citation>
    <scope>NUCLEOTIDE SEQUENCE [LARGE SCALE GENOMIC DNA]</scope>
</reference>
<comment type="caution">
    <text evidence="2">The sequence shown here is derived from an EMBL/GenBank/DDBJ whole genome shotgun (WGS) entry which is preliminary data.</text>
</comment>
<keyword evidence="3" id="KW-1185">Reference proteome</keyword>
<name>A0A3L6PPU3_PANMI</name>
<protein>
    <submittedName>
        <fullName evidence="2">Cis-zeatin O-glucosyltransferase</fullName>
    </submittedName>
</protein>
<dbReference type="GO" id="GO:0016740">
    <property type="term" value="F:transferase activity"/>
    <property type="evidence" value="ECO:0007669"/>
    <property type="project" value="UniProtKB-KW"/>
</dbReference>
<feature type="compositionally biased region" description="Pro residues" evidence="1">
    <location>
        <begin position="1"/>
        <end position="10"/>
    </location>
</feature>
<evidence type="ECO:0000313" key="2">
    <source>
        <dbReference type="EMBL" id="RLM60682.1"/>
    </source>
</evidence>
<evidence type="ECO:0000256" key="1">
    <source>
        <dbReference type="SAM" id="MobiDB-lite"/>
    </source>
</evidence>
<feature type="compositionally biased region" description="Basic and acidic residues" evidence="1">
    <location>
        <begin position="29"/>
        <end position="39"/>
    </location>
</feature>
<organism evidence="2 3">
    <name type="scientific">Panicum miliaceum</name>
    <name type="common">Proso millet</name>
    <name type="synonym">Broomcorn millet</name>
    <dbReference type="NCBI Taxonomy" id="4540"/>
    <lineage>
        <taxon>Eukaryota</taxon>
        <taxon>Viridiplantae</taxon>
        <taxon>Streptophyta</taxon>
        <taxon>Embryophyta</taxon>
        <taxon>Tracheophyta</taxon>
        <taxon>Spermatophyta</taxon>
        <taxon>Magnoliopsida</taxon>
        <taxon>Liliopsida</taxon>
        <taxon>Poales</taxon>
        <taxon>Poaceae</taxon>
        <taxon>PACMAD clade</taxon>
        <taxon>Panicoideae</taxon>
        <taxon>Panicodae</taxon>
        <taxon>Paniceae</taxon>
        <taxon>Panicinae</taxon>
        <taxon>Panicum</taxon>
        <taxon>Panicum sect. Panicum</taxon>
    </lineage>
</organism>
<dbReference type="AlphaFoldDB" id="A0A3L6PPU3"/>
<dbReference type="Proteomes" id="UP000275267">
    <property type="component" value="Unassembled WGS sequence"/>
</dbReference>
<feature type="compositionally biased region" description="Low complexity" evidence="1">
    <location>
        <begin position="11"/>
        <end position="23"/>
    </location>
</feature>
<proteinExistence type="predicted"/>
<sequence length="156" mass="17401">MFSDDLPPPQQQAAPAPVASSSSLSNHNRINDEKTDRGETAGSWRTGSPRRVERAQAAVHLGARAGVDHQRSLLTLGNNHLKQRKRERAARVPGLLARQAAAVLVCKYLRAVVLVWPWEQRHDVNAAASIRQAIERVMAPWLSRQDLEELVAYMTR</sequence>
<accession>A0A3L6PPU3</accession>
<evidence type="ECO:0000313" key="3">
    <source>
        <dbReference type="Proteomes" id="UP000275267"/>
    </source>
</evidence>
<gene>
    <name evidence="2" type="ORF">C2845_PM14G02440</name>
</gene>
<feature type="region of interest" description="Disordered" evidence="1">
    <location>
        <begin position="1"/>
        <end position="52"/>
    </location>
</feature>
<dbReference type="EMBL" id="PQIB02000016">
    <property type="protein sequence ID" value="RLM60682.1"/>
    <property type="molecule type" value="Genomic_DNA"/>
</dbReference>
<dbReference type="OrthoDB" id="5835829at2759"/>